<evidence type="ECO:0000313" key="2">
    <source>
        <dbReference type="EMBL" id="MCD1293678.1"/>
    </source>
</evidence>
<accession>A0AAP2RAD7</accession>
<dbReference type="EMBL" id="PGCK01000001">
    <property type="protein sequence ID" value="MCD1293678.1"/>
    <property type="molecule type" value="Genomic_DNA"/>
</dbReference>
<keyword evidence="3" id="KW-1185">Reference proteome</keyword>
<dbReference type="AlphaFoldDB" id="A0AAP2RAD7"/>
<dbReference type="GO" id="GO:0140359">
    <property type="term" value="F:ABC-type transporter activity"/>
    <property type="evidence" value="ECO:0007669"/>
    <property type="project" value="InterPro"/>
</dbReference>
<feature type="transmembrane region" description="Helical" evidence="1">
    <location>
        <begin position="164"/>
        <end position="185"/>
    </location>
</feature>
<evidence type="ECO:0000313" key="3">
    <source>
        <dbReference type="Proteomes" id="UP001320159"/>
    </source>
</evidence>
<gene>
    <name evidence="2" type="ORF">CUJ83_01545</name>
</gene>
<dbReference type="PANTHER" id="PTHR37305">
    <property type="entry name" value="INTEGRAL MEMBRANE PROTEIN-RELATED"/>
    <property type="match status" value="1"/>
</dbReference>
<name>A0AAP2RAD7_9EURY</name>
<dbReference type="Proteomes" id="UP001320159">
    <property type="component" value="Unassembled WGS sequence"/>
</dbReference>
<feature type="transmembrane region" description="Helical" evidence="1">
    <location>
        <begin position="197"/>
        <end position="224"/>
    </location>
</feature>
<proteinExistence type="predicted"/>
<keyword evidence="1" id="KW-1133">Transmembrane helix</keyword>
<evidence type="ECO:0000256" key="1">
    <source>
        <dbReference type="SAM" id="Phobius"/>
    </source>
</evidence>
<feature type="transmembrane region" description="Helical" evidence="1">
    <location>
        <begin position="244"/>
        <end position="265"/>
    </location>
</feature>
<dbReference type="PANTHER" id="PTHR37305:SF1">
    <property type="entry name" value="MEMBRANE PROTEIN"/>
    <property type="match status" value="1"/>
</dbReference>
<sequence>MQEGNNMAAVEIFTQTVREKGRGAVIAAILLLLYVFWIGTMYPEISKVGDLYTSMLENPAIKAFIGDALAPMTQYEGFLSMEVFSYMGLVLGGYVAFMTASFIAGEIEHETSELLLSLPIKRETIVLSRYAVLVPVAILLSGAISVGAVLGAQYINESINMGTYLNVTLFLTVFILATASISLFISSLMSDSKQAALASLGVFILMYFMNNIGGMVTSIDAIRSLCLFHYMDMTDMLVNGTMDWGNFGVLLLVAVVFLVLSVIVFKRREINTV</sequence>
<feature type="transmembrane region" description="Helical" evidence="1">
    <location>
        <begin position="126"/>
        <end position="152"/>
    </location>
</feature>
<keyword evidence="1" id="KW-0812">Transmembrane</keyword>
<reference evidence="2 3" key="1">
    <citation type="submission" date="2017-11" db="EMBL/GenBank/DDBJ databases">
        <title>Isolation and Characterization of Family Methanocellaceae Species from Potential Methane Hydrate Area Offshore Southwestern Taiwan.</title>
        <authorList>
            <person name="Zhang W.-L."/>
            <person name="Chen W.-C."/>
            <person name="Lai M.-C."/>
            <person name="Chen S.-C."/>
        </authorList>
    </citation>
    <scope>NUCLEOTIDE SEQUENCE [LARGE SCALE GENOMIC DNA]</scope>
    <source>
        <strain evidence="2 3">CWC-04</strain>
    </source>
</reference>
<organism evidence="2 3">
    <name type="scientific">Methanooceanicella nereidis</name>
    <dbReference type="NCBI Taxonomy" id="2052831"/>
    <lineage>
        <taxon>Archaea</taxon>
        <taxon>Methanobacteriati</taxon>
        <taxon>Methanobacteriota</taxon>
        <taxon>Stenosarchaea group</taxon>
        <taxon>Methanomicrobia</taxon>
        <taxon>Methanocellales</taxon>
        <taxon>Methanocellaceae</taxon>
        <taxon>Methanooceanicella</taxon>
    </lineage>
</organism>
<feature type="transmembrane region" description="Helical" evidence="1">
    <location>
        <begin position="21"/>
        <end position="42"/>
    </location>
</feature>
<comment type="caution">
    <text evidence="2">The sequence shown here is derived from an EMBL/GenBank/DDBJ whole genome shotgun (WGS) entry which is preliminary data.</text>
</comment>
<dbReference type="Pfam" id="PF12679">
    <property type="entry name" value="ABC2_membrane_2"/>
    <property type="match status" value="1"/>
</dbReference>
<dbReference type="GO" id="GO:0005886">
    <property type="term" value="C:plasma membrane"/>
    <property type="evidence" value="ECO:0007669"/>
    <property type="project" value="UniProtKB-SubCell"/>
</dbReference>
<protein>
    <submittedName>
        <fullName evidence="2">ABC transporter permease</fullName>
    </submittedName>
</protein>
<feature type="transmembrane region" description="Helical" evidence="1">
    <location>
        <begin position="83"/>
        <end position="105"/>
    </location>
</feature>
<keyword evidence="1" id="KW-0472">Membrane</keyword>